<dbReference type="Ensembl" id="ENSAMXT00000037714.1">
    <property type="protein sequence ID" value="ENSAMXP00000051670.1"/>
    <property type="gene ID" value="ENSAMXG00000038611.1"/>
</dbReference>
<protein>
    <submittedName>
        <fullName evidence="2">Uncharacterized protein</fullName>
    </submittedName>
</protein>
<evidence type="ECO:0000313" key="2">
    <source>
        <dbReference type="Ensembl" id="ENSAMXP00000051670.1"/>
    </source>
</evidence>
<dbReference type="Bgee" id="ENSAMXG00000038611">
    <property type="expression patterns" value="Expressed in muscle tissue and 5 other cell types or tissues"/>
</dbReference>
<evidence type="ECO:0000313" key="3">
    <source>
        <dbReference type="Proteomes" id="UP000018467"/>
    </source>
</evidence>
<organism evidence="2 3">
    <name type="scientific">Astyanax mexicanus</name>
    <name type="common">Blind cave fish</name>
    <name type="synonym">Astyanax fasciatus mexicanus</name>
    <dbReference type="NCBI Taxonomy" id="7994"/>
    <lineage>
        <taxon>Eukaryota</taxon>
        <taxon>Metazoa</taxon>
        <taxon>Chordata</taxon>
        <taxon>Craniata</taxon>
        <taxon>Vertebrata</taxon>
        <taxon>Euteleostomi</taxon>
        <taxon>Actinopterygii</taxon>
        <taxon>Neopterygii</taxon>
        <taxon>Teleostei</taxon>
        <taxon>Ostariophysi</taxon>
        <taxon>Characiformes</taxon>
        <taxon>Characoidei</taxon>
        <taxon>Acestrorhamphidae</taxon>
        <taxon>Acestrorhamphinae</taxon>
        <taxon>Astyanax</taxon>
    </lineage>
</organism>
<proteinExistence type="predicted"/>
<reference evidence="2" key="3">
    <citation type="submission" date="2025-08" db="UniProtKB">
        <authorList>
            <consortium name="Ensembl"/>
        </authorList>
    </citation>
    <scope>IDENTIFICATION</scope>
</reference>
<keyword evidence="3" id="KW-1185">Reference proteome</keyword>
<accession>A0A3B1KC79</accession>
<dbReference type="AlphaFoldDB" id="A0A3B1KC79"/>
<feature type="transmembrane region" description="Helical" evidence="1">
    <location>
        <begin position="63"/>
        <end position="83"/>
    </location>
</feature>
<sequence>MSILASLPYFFCCSNHTLQHKVLALGQAGVQWRNLCSLQPPLPRFKRFSPPPEVAGTTGVCHYTRLIFVFLVIGFTMLARLVLNS</sequence>
<name>A0A3B1KC79_ASTMX</name>
<reference evidence="3" key="2">
    <citation type="journal article" date="2014" name="Nat. Commun.">
        <title>The cavefish genome reveals candidate genes for eye loss.</title>
        <authorList>
            <person name="McGaugh S.E."/>
            <person name="Gross J.B."/>
            <person name="Aken B."/>
            <person name="Blin M."/>
            <person name="Borowsky R."/>
            <person name="Chalopin D."/>
            <person name="Hinaux H."/>
            <person name="Jeffery W.R."/>
            <person name="Keene A."/>
            <person name="Ma L."/>
            <person name="Minx P."/>
            <person name="Murphy D."/>
            <person name="O'Quin K.E."/>
            <person name="Retaux S."/>
            <person name="Rohner N."/>
            <person name="Searle S.M."/>
            <person name="Stahl B.A."/>
            <person name="Tabin C."/>
            <person name="Volff J.N."/>
            <person name="Yoshizawa M."/>
            <person name="Warren W.C."/>
        </authorList>
    </citation>
    <scope>NUCLEOTIDE SEQUENCE [LARGE SCALE GENOMIC DNA]</scope>
    <source>
        <strain evidence="3">female</strain>
    </source>
</reference>
<keyword evidence="1" id="KW-0472">Membrane</keyword>
<reference evidence="3" key="1">
    <citation type="submission" date="2013-03" db="EMBL/GenBank/DDBJ databases">
        <authorList>
            <person name="Jeffery W."/>
            <person name="Warren W."/>
            <person name="Wilson R.K."/>
        </authorList>
    </citation>
    <scope>NUCLEOTIDE SEQUENCE</scope>
    <source>
        <strain evidence="3">female</strain>
    </source>
</reference>
<dbReference type="Proteomes" id="UP000018467">
    <property type="component" value="Unassembled WGS sequence"/>
</dbReference>
<evidence type="ECO:0000256" key="1">
    <source>
        <dbReference type="SAM" id="Phobius"/>
    </source>
</evidence>
<keyword evidence="1" id="KW-1133">Transmembrane helix</keyword>
<keyword evidence="1" id="KW-0812">Transmembrane</keyword>
<reference evidence="2" key="4">
    <citation type="submission" date="2025-09" db="UniProtKB">
        <authorList>
            <consortium name="Ensembl"/>
        </authorList>
    </citation>
    <scope>IDENTIFICATION</scope>
</reference>
<dbReference type="PANTHER" id="PTHR46254">
    <property type="entry name" value="PROTEIN GVQW1-RELATED"/>
    <property type="match status" value="1"/>
</dbReference>
<dbReference type="InParanoid" id="A0A3B1KC79"/>